<dbReference type="InterPro" id="IPR001128">
    <property type="entry name" value="Cyt_P450"/>
</dbReference>
<evidence type="ECO:0000256" key="5">
    <source>
        <dbReference type="ARBA" id="ARBA00022617"/>
    </source>
</evidence>
<evidence type="ECO:0000256" key="13">
    <source>
        <dbReference type="SAM" id="Phobius"/>
    </source>
</evidence>
<dbReference type="InterPro" id="IPR050476">
    <property type="entry name" value="Insect_CytP450_Detox"/>
</dbReference>
<name>A0A0M8ZRU5_9HYME</name>
<evidence type="ECO:0000256" key="10">
    <source>
        <dbReference type="ARBA" id="ARBA00023004"/>
    </source>
</evidence>
<keyword evidence="9" id="KW-0560">Oxidoreductase</keyword>
<feature type="transmembrane region" description="Helical" evidence="13">
    <location>
        <begin position="943"/>
        <end position="961"/>
    </location>
</feature>
<feature type="transmembrane region" description="Helical" evidence="13">
    <location>
        <begin position="6"/>
        <end position="22"/>
    </location>
</feature>
<comment type="similarity">
    <text evidence="4">Belongs to the cytochrome P450 family.</text>
</comment>
<keyword evidence="13" id="KW-0812">Transmembrane</keyword>
<dbReference type="SUPFAM" id="SSF48264">
    <property type="entry name" value="Cytochrome P450"/>
    <property type="match status" value="3"/>
</dbReference>
<dbReference type="GO" id="GO:0004497">
    <property type="term" value="F:monooxygenase activity"/>
    <property type="evidence" value="ECO:0007669"/>
    <property type="project" value="UniProtKB-KW"/>
</dbReference>
<keyword evidence="13" id="KW-1133">Transmembrane helix</keyword>
<dbReference type="GO" id="GO:0020037">
    <property type="term" value="F:heme binding"/>
    <property type="evidence" value="ECO:0007669"/>
    <property type="project" value="InterPro"/>
</dbReference>
<organism evidence="14 15">
    <name type="scientific">Melipona quadrifasciata</name>
    <dbReference type="NCBI Taxonomy" id="166423"/>
    <lineage>
        <taxon>Eukaryota</taxon>
        <taxon>Metazoa</taxon>
        <taxon>Ecdysozoa</taxon>
        <taxon>Arthropoda</taxon>
        <taxon>Hexapoda</taxon>
        <taxon>Insecta</taxon>
        <taxon>Pterygota</taxon>
        <taxon>Neoptera</taxon>
        <taxon>Endopterygota</taxon>
        <taxon>Hymenoptera</taxon>
        <taxon>Apocrita</taxon>
        <taxon>Aculeata</taxon>
        <taxon>Apoidea</taxon>
        <taxon>Anthophila</taxon>
        <taxon>Apidae</taxon>
        <taxon>Melipona</taxon>
    </lineage>
</organism>
<evidence type="ECO:0000256" key="11">
    <source>
        <dbReference type="ARBA" id="ARBA00023033"/>
    </source>
</evidence>
<evidence type="ECO:0000313" key="14">
    <source>
        <dbReference type="EMBL" id="KOX68353.1"/>
    </source>
</evidence>
<dbReference type="InterPro" id="IPR002401">
    <property type="entry name" value="Cyt_P450_E_grp-I"/>
</dbReference>
<evidence type="ECO:0000256" key="7">
    <source>
        <dbReference type="ARBA" id="ARBA00022824"/>
    </source>
</evidence>
<evidence type="ECO:0000256" key="1">
    <source>
        <dbReference type="ARBA" id="ARBA00001971"/>
    </source>
</evidence>
<dbReference type="EMBL" id="KQ435936">
    <property type="protein sequence ID" value="KOX68353.1"/>
    <property type="molecule type" value="Genomic_DNA"/>
</dbReference>
<keyword evidence="8" id="KW-0492">Microsome</keyword>
<feature type="transmembrane region" description="Helical" evidence="13">
    <location>
        <begin position="451"/>
        <end position="469"/>
    </location>
</feature>
<dbReference type="FunFam" id="1.10.630.10:FF:000042">
    <property type="entry name" value="Cytochrome P450"/>
    <property type="match status" value="3"/>
</dbReference>
<evidence type="ECO:0000256" key="6">
    <source>
        <dbReference type="ARBA" id="ARBA00022723"/>
    </source>
</evidence>
<dbReference type="PROSITE" id="PS00086">
    <property type="entry name" value="CYTOCHROME_P450"/>
    <property type="match status" value="2"/>
</dbReference>
<keyword evidence="11" id="KW-0503">Monooxygenase</keyword>
<comment type="cofactor">
    <cofactor evidence="1">
        <name>heme</name>
        <dbReference type="ChEBI" id="CHEBI:30413"/>
    </cofactor>
</comment>
<dbReference type="Proteomes" id="UP000053105">
    <property type="component" value="Unassembled WGS sequence"/>
</dbReference>
<evidence type="ECO:0000256" key="3">
    <source>
        <dbReference type="ARBA" id="ARBA00004406"/>
    </source>
</evidence>
<dbReference type="InterPro" id="IPR036396">
    <property type="entry name" value="Cyt_P450_sf"/>
</dbReference>
<comment type="subcellular location">
    <subcellularLocation>
        <location evidence="3">Endoplasmic reticulum membrane</location>
        <topology evidence="3">Peripheral membrane protein</topology>
    </subcellularLocation>
    <subcellularLocation>
        <location evidence="2">Microsome membrane</location>
        <topology evidence="2">Peripheral membrane protein</topology>
    </subcellularLocation>
</comment>
<protein>
    <submittedName>
        <fullName evidence="14">Putative cytochrome P450 6a14</fullName>
    </submittedName>
</protein>
<evidence type="ECO:0000256" key="8">
    <source>
        <dbReference type="ARBA" id="ARBA00022848"/>
    </source>
</evidence>
<evidence type="ECO:0000256" key="2">
    <source>
        <dbReference type="ARBA" id="ARBA00004174"/>
    </source>
</evidence>
<evidence type="ECO:0000256" key="4">
    <source>
        <dbReference type="ARBA" id="ARBA00010617"/>
    </source>
</evidence>
<dbReference type="CDD" id="cd11056">
    <property type="entry name" value="CYP6-like"/>
    <property type="match status" value="3"/>
</dbReference>
<dbReference type="PRINTS" id="PR00385">
    <property type="entry name" value="P450"/>
</dbReference>
<evidence type="ECO:0000256" key="12">
    <source>
        <dbReference type="ARBA" id="ARBA00023136"/>
    </source>
</evidence>
<dbReference type="InterPro" id="IPR017972">
    <property type="entry name" value="Cyt_P450_CS"/>
</dbReference>
<evidence type="ECO:0000313" key="15">
    <source>
        <dbReference type="Proteomes" id="UP000053105"/>
    </source>
</evidence>
<sequence length="1440" mass="167139">MATTLEILSYVVALLVALYYYFTAKFNFWRDRSVPGPKPIPVFGNIFRPMIGRQSLAQFLTDLYREYKNEPLVGIFVRRTPYLIVQDPDLIKDVLIKDFPKFANRGFVLQEVAEPLSPHLFSLEAKRWRPLRSQLSPAFTSGKLKGIFSLILDCAKHLEDYLDTLVKKEEPIEVRELAAQYTTDVIGNCVFGIEMKSLSDEESEFRRMGREIFATHLKALLKFRMKECMGELYNLLGYIFPADEVNKFFMKITIEALTYRKEHNIVRPDFMNILLELRNNPERVKDIKLTDTLLAAQAFVFFAAGFETSSTTISNVLYELALNEEVQKKLREEIKEFDQKTDGQWRYETIKEMTYLDKVFKETLRKYPPLAFLFREATDNYTFKSTKVSIPKGSRVWIPIFSIQRDPDIYPDPEKFDPERFTEDAVKARNPMHYLSFGDGPRNCIEILMDYFQLVCAIGAVLLAFYYYYTLTFNYWKIRNVVGPRPIVLAGNLGEIIFKKMSISDKLKQMYDEYKNEPVFGIFEGVKPILVINDLDLIKDVLIKDFSLFVDRGFPMFPKVEPLGEHLFALEKERWRPMRTKLSPIFTSGKLKEMVPLMLECSKNLERYVENVARAGKPVECRDLAAKFTTDVIGSCAFGINMNALEDEKSEFREIGRKLFAQTPRMQARDICRQFLPNFYNLIGSFLQIPGVDQFLTDVIIDTIKYRRENNIVRPDFINALIEIQDHPEKLENIELTPSFIAAQAFVFFTAGFETSSTTMSHALYELARNQDIQDKLRKEIREIYEKHREITYDTLKEMKYLDKVFKEVLRMYPLLSMLTREVSENYTFKGTKVTIEKGTIVWIPAYGIQRDPNIYPDPDKFDPERFNEDAVASRHPMSYLSFGNGPRNCIGARFAYCQSKIGLTTILRNYKVNVCEKTRIPYESDPYQFLLTLKGDYCTMDYYQLLFAVGAIFLAVYYYYTSVYNYWKSRGIPGPKPSMLTGNIMWPLTAKTCLATAVKKWYDDLKNEPFFGIYEGQIPVLVVNDLELVRDVFIRDFSVFMDRGTRIFDKIEPLMQHLAFLEPERWKPLRPRLSPVFTSGKMKEMFPLIAECAGNLENLIDKVANSGEPVNCHEMASKFTIDVIGSCAFGINMNAIADEDSTFRTMAKKLFDHSWRRIVRESCKRYAPSLFKVIGGYVQTKEIDNFFIALVRDTMNYREENNVFRPDVIHMLMELKKHPEKIENIEFTDSLLTAQAFVFFVAGFHTSSLTMGHTLYELAQHQDVQDKVRQEIRNVHKSGGTLNYGDIKEMKYLEKVFNETLRKYPIAPRLTRVAMEDYTFKGTKLTIPKGTKVLIPVYGFHYDSDIYPDPEKFDPERFNEEAVAARHPMSYLPFGSGPRNCIGARFAHYQSMVGLSTILRNHKVDVCEKTMIPYELDPRSDIVLPKRGIHLKLSKVANS</sequence>
<dbReference type="GO" id="GO:0005789">
    <property type="term" value="C:endoplasmic reticulum membrane"/>
    <property type="evidence" value="ECO:0007669"/>
    <property type="project" value="UniProtKB-SubCell"/>
</dbReference>
<dbReference type="OrthoDB" id="7574487at2759"/>
<keyword evidence="7" id="KW-0256">Endoplasmic reticulum</keyword>
<keyword evidence="5" id="KW-0349">Heme</keyword>
<keyword evidence="6" id="KW-0479">Metal-binding</keyword>
<accession>A0A0M8ZRU5</accession>
<evidence type="ECO:0000256" key="9">
    <source>
        <dbReference type="ARBA" id="ARBA00023002"/>
    </source>
</evidence>
<dbReference type="PRINTS" id="PR00463">
    <property type="entry name" value="EP450I"/>
</dbReference>
<dbReference type="PANTHER" id="PTHR24292">
    <property type="entry name" value="CYTOCHROME P450"/>
    <property type="match status" value="1"/>
</dbReference>
<dbReference type="PANTHER" id="PTHR24292:SF54">
    <property type="entry name" value="CYP9F3-RELATED"/>
    <property type="match status" value="1"/>
</dbReference>
<dbReference type="GO" id="GO:0016705">
    <property type="term" value="F:oxidoreductase activity, acting on paired donors, with incorporation or reduction of molecular oxygen"/>
    <property type="evidence" value="ECO:0007669"/>
    <property type="project" value="InterPro"/>
</dbReference>
<keyword evidence="15" id="KW-1185">Reference proteome</keyword>
<keyword evidence="10" id="KW-0408">Iron</keyword>
<gene>
    <name evidence="14" type="ORF">WN51_07091</name>
</gene>
<reference evidence="14 15" key="1">
    <citation type="submission" date="2015-07" db="EMBL/GenBank/DDBJ databases">
        <title>The genome of Melipona quadrifasciata.</title>
        <authorList>
            <person name="Pan H."/>
            <person name="Kapheim K."/>
        </authorList>
    </citation>
    <scope>NUCLEOTIDE SEQUENCE [LARGE SCALE GENOMIC DNA]</scope>
    <source>
        <strain evidence="14">0111107301</strain>
        <tissue evidence="14">Whole body</tissue>
    </source>
</reference>
<keyword evidence="12 13" id="KW-0472">Membrane</keyword>
<dbReference type="STRING" id="166423.A0A0M8ZRU5"/>
<dbReference type="Gene3D" id="1.10.630.10">
    <property type="entry name" value="Cytochrome P450"/>
    <property type="match status" value="3"/>
</dbReference>
<dbReference type="Pfam" id="PF00067">
    <property type="entry name" value="p450"/>
    <property type="match status" value="3"/>
</dbReference>
<proteinExistence type="inferred from homology"/>
<dbReference type="GO" id="GO:0005506">
    <property type="term" value="F:iron ion binding"/>
    <property type="evidence" value="ECO:0007669"/>
    <property type="project" value="InterPro"/>
</dbReference>